<dbReference type="PANTHER" id="PTHR21240">
    <property type="entry name" value="2-AMINO-3-CARBOXYLMUCONATE-6-SEMIALDEHYDE DECARBOXYLASE"/>
    <property type="match status" value="1"/>
</dbReference>
<dbReference type="Pfam" id="PF04909">
    <property type="entry name" value="Amidohydro_2"/>
    <property type="match status" value="1"/>
</dbReference>
<protein>
    <submittedName>
        <fullName evidence="3">Amidohydrolase</fullName>
    </submittedName>
</protein>
<reference evidence="3" key="2">
    <citation type="submission" date="2021-04" db="EMBL/GenBank/DDBJ databases">
        <authorList>
            <person name="Gilroy R."/>
        </authorList>
    </citation>
    <scope>NUCLEOTIDE SEQUENCE</scope>
    <source>
        <strain evidence="3">12435</strain>
    </source>
</reference>
<dbReference type="InterPro" id="IPR032466">
    <property type="entry name" value="Metal_Hydrolase"/>
</dbReference>
<dbReference type="InterPro" id="IPR006680">
    <property type="entry name" value="Amidohydro-rel"/>
</dbReference>
<name>A0A9D1TR84_9FIRM</name>
<evidence type="ECO:0000256" key="1">
    <source>
        <dbReference type="ARBA" id="ARBA00023239"/>
    </source>
</evidence>
<proteinExistence type="predicted"/>
<comment type="caution">
    <text evidence="3">The sequence shown here is derived from an EMBL/GenBank/DDBJ whole genome shotgun (WGS) entry which is preliminary data.</text>
</comment>
<reference evidence="3" key="1">
    <citation type="journal article" date="2021" name="PeerJ">
        <title>Extensive microbial diversity within the chicken gut microbiome revealed by metagenomics and culture.</title>
        <authorList>
            <person name="Gilroy R."/>
            <person name="Ravi A."/>
            <person name="Getino M."/>
            <person name="Pursley I."/>
            <person name="Horton D.L."/>
            <person name="Alikhan N.F."/>
            <person name="Baker D."/>
            <person name="Gharbi K."/>
            <person name="Hall N."/>
            <person name="Watson M."/>
            <person name="Adriaenssens E.M."/>
            <person name="Foster-Nyarko E."/>
            <person name="Jarju S."/>
            <person name="Secka A."/>
            <person name="Antonio M."/>
            <person name="Oren A."/>
            <person name="Chaudhuri R.R."/>
            <person name="La Ragione R."/>
            <person name="Hildebrand F."/>
            <person name="Pallen M.J."/>
        </authorList>
    </citation>
    <scope>NUCLEOTIDE SEQUENCE</scope>
    <source>
        <strain evidence="3">12435</strain>
    </source>
</reference>
<gene>
    <name evidence="3" type="ORF">H9892_04530</name>
</gene>
<dbReference type="Gene3D" id="3.20.20.140">
    <property type="entry name" value="Metal-dependent hydrolases"/>
    <property type="match status" value="1"/>
</dbReference>
<organism evidence="3 4">
    <name type="scientific">Candidatus Protoclostridium stercorigallinarum</name>
    <dbReference type="NCBI Taxonomy" id="2838741"/>
    <lineage>
        <taxon>Bacteria</taxon>
        <taxon>Bacillati</taxon>
        <taxon>Bacillota</taxon>
        <taxon>Clostridia</taxon>
        <taxon>Candidatus Protoclostridium</taxon>
    </lineage>
</organism>
<dbReference type="Proteomes" id="UP000823990">
    <property type="component" value="Unassembled WGS sequence"/>
</dbReference>
<dbReference type="EMBL" id="DXHS01000070">
    <property type="protein sequence ID" value="HIW02585.1"/>
    <property type="molecule type" value="Genomic_DNA"/>
</dbReference>
<evidence type="ECO:0000313" key="3">
    <source>
        <dbReference type="EMBL" id="HIW02585.1"/>
    </source>
</evidence>
<dbReference type="GO" id="GO:0019748">
    <property type="term" value="P:secondary metabolic process"/>
    <property type="evidence" value="ECO:0007669"/>
    <property type="project" value="TreeGrafter"/>
</dbReference>
<dbReference type="AlphaFoldDB" id="A0A9D1TR84"/>
<feature type="domain" description="Amidohydrolase-related" evidence="2">
    <location>
        <begin position="3"/>
        <end position="261"/>
    </location>
</feature>
<dbReference type="GO" id="GO:0016787">
    <property type="term" value="F:hydrolase activity"/>
    <property type="evidence" value="ECO:0007669"/>
    <property type="project" value="InterPro"/>
</dbReference>
<evidence type="ECO:0000259" key="2">
    <source>
        <dbReference type="Pfam" id="PF04909"/>
    </source>
</evidence>
<dbReference type="SUPFAM" id="SSF51556">
    <property type="entry name" value="Metallo-dependent hydrolases"/>
    <property type="match status" value="1"/>
</dbReference>
<dbReference type="InterPro" id="IPR032465">
    <property type="entry name" value="ACMSD"/>
</dbReference>
<sequence>MVIDFHTHCYPDELAAKALRGVDDKREGDADGTVSGLKKAMAEAGVDLAVLLPVCAHPGHERTVNAFASEAAKSGGLIPFFSVHPFSEGADELIRMYAGMGMKGIKFHPNMQRFSPRDPRLYHIWRAVKECGLIAVFHCGRPGVHDTEYDVYAPDFLPLLGMLDPEKTVLAHTGGYGVSDDDIKVLADTGMYTDLSLAPSQFDDERFGRALDLLSPDRILFGSDSPWRDIKHTLNFIKRNVHDERTLEKILHLNAEKLLGI</sequence>
<evidence type="ECO:0000313" key="4">
    <source>
        <dbReference type="Proteomes" id="UP000823990"/>
    </source>
</evidence>
<dbReference type="CDD" id="cd01292">
    <property type="entry name" value="metallo-dependent_hydrolases"/>
    <property type="match status" value="1"/>
</dbReference>
<keyword evidence="1" id="KW-0456">Lyase</keyword>
<dbReference type="GO" id="GO:0016831">
    <property type="term" value="F:carboxy-lyase activity"/>
    <property type="evidence" value="ECO:0007669"/>
    <property type="project" value="InterPro"/>
</dbReference>
<dbReference type="GO" id="GO:0005737">
    <property type="term" value="C:cytoplasm"/>
    <property type="evidence" value="ECO:0007669"/>
    <property type="project" value="TreeGrafter"/>
</dbReference>
<accession>A0A9D1TR84</accession>
<dbReference type="PANTHER" id="PTHR21240:SF28">
    <property type="entry name" value="ISO-OROTATE DECARBOXYLASE (EUROFUNG)"/>
    <property type="match status" value="1"/>
</dbReference>